<sequence length="330" mass="37637">MPNKRRFTDDQLKQALDLSDSNAHAAHVLGVTPAAVGQRMKKLGMETPLKNPQDPRRQHVWEDAPTTPRKIIAWDIETLPMLAAVWHTGEQRIHSNQIVESTSIACASWQDIAQDDITSVSLLDDPKRFKRDPYDDISLVKKIHAMLMNVGECGDILLHQNGDRFDLKKVKARMIFHSLDPLPPIQTIDTLKASRLIGGFDSYRLDYMDKKIIGGPGKIDTRGMDMWTEACAPKSPHSMRVKAMQELVHYNRGDLPPLIREYQRFLPYMSRHPNRAIGIGECCPRCGGKARTHVGYHDKITRRYPTYRCHSCRGIYEGTFSVARAWFRPV</sequence>
<protein>
    <submittedName>
        <fullName evidence="1">Uncharacterized protein</fullName>
    </submittedName>
</protein>
<organism evidence="1 2">
    <name type="scientific">Candidatus Gottesmanbacteria bacterium GW2011_GWB1_49_7</name>
    <dbReference type="NCBI Taxonomy" id="1618448"/>
    <lineage>
        <taxon>Bacteria</taxon>
        <taxon>Candidatus Gottesmaniibacteriota</taxon>
    </lineage>
</organism>
<reference evidence="1 2" key="1">
    <citation type="journal article" date="2015" name="Nature">
        <title>rRNA introns, odd ribosomes, and small enigmatic genomes across a large radiation of phyla.</title>
        <authorList>
            <person name="Brown C.T."/>
            <person name="Hug L.A."/>
            <person name="Thomas B.C."/>
            <person name="Sharon I."/>
            <person name="Castelle C.J."/>
            <person name="Singh A."/>
            <person name="Wilkins M.J."/>
            <person name="Williams K.H."/>
            <person name="Banfield J.F."/>
        </authorList>
    </citation>
    <scope>NUCLEOTIDE SEQUENCE [LARGE SCALE GENOMIC DNA]</scope>
</reference>
<dbReference type="EMBL" id="LCQD01000053">
    <property type="protein sequence ID" value="KKW09810.1"/>
    <property type="molecule type" value="Genomic_DNA"/>
</dbReference>
<evidence type="ECO:0000313" key="1">
    <source>
        <dbReference type="EMBL" id="KKW09810.1"/>
    </source>
</evidence>
<proteinExistence type="predicted"/>
<dbReference type="Proteomes" id="UP000034588">
    <property type="component" value="Unassembled WGS sequence"/>
</dbReference>
<evidence type="ECO:0000313" key="2">
    <source>
        <dbReference type="Proteomes" id="UP000034588"/>
    </source>
</evidence>
<name>A0A0G1VU38_9BACT</name>
<comment type="caution">
    <text evidence="1">The sequence shown here is derived from an EMBL/GenBank/DDBJ whole genome shotgun (WGS) entry which is preliminary data.</text>
</comment>
<dbReference type="AlphaFoldDB" id="A0A0G1VU38"/>
<accession>A0A0G1VU38</accession>
<dbReference type="InterPro" id="IPR012337">
    <property type="entry name" value="RNaseH-like_sf"/>
</dbReference>
<dbReference type="SUPFAM" id="SSF53098">
    <property type="entry name" value="Ribonuclease H-like"/>
    <property type="match status" value="1"/>
</dbReference>
<gene>
    <name evidence="1" type="ORF">UY48_C0053G0012</name>
</gene>